<evidence type="ECO:0000313" key="1">
    <source>
        <dbReference type="EMBL" id="PSO04572.1"/>
    </source>
</evidence>
<reference evidence="1 2" key="1">
    <citation type="submission" date="2017-04" db="EMBL/GenBank/DDBJ databases">
        <title>Novel microbial lineages endemic to geothermal iron-oxide mats fill important gaps in the evolutionary history of Archaea.</title>
        <authorList>
            <person name="Jay Z.J."/>
            <person name="Beam J.P."/>
            <person name="Dlakic M."/>
            <person name="Rusch D.B."/>
            <person name="Kozubal M.A."/>
            <person name="Inskeep W.P."/>
        </authorList>
    </citation>
    <scope>NUCLEOTIDE SEQUENCE [LARGE SCALE GENOMIC DNA]</scope>
    <source>
        <strain evidence="1">BE_D</strain>
    </source>
</reference>
<gene>
    <name evidence="1" type="ORF">B9Q04_19380</name>
</gene>
<comment type="caution">
    <text evidence="1">The sequence shown here is derived from an EMBL/GenBank/DDBJ whole genome shotgun (WGS) entry which is preliminary data.</text>
</comment>
<sequence length="489" mass="53700">MADELYYDAQYPVEAYHLTDYGPVVEIFKSTPSGEPLRQAMVYVLGLNASRISPAAFWSAADMAGYIYAKQGPRSLNYTLYPFPYNTSSTDPPYSNDTINLTLSSVSAQPLHYRYPPSANITQTDGELDGEVSVSESVVNEVQVGYSVTVYYAGTATLYVPIRIYNGSDPCLYVSQNMGAFELAGCGGLVDVKMQVYANTYTGVYQAVLDAGKVVDNIAWNGTQIERTWDMGSWRLQATQNDTYGDGPCLLNSSQTCAYTYEDVGAIFTSSVTQPPAWAFPGGHPPEWEVYRYNYAEGFIDGPGYYYGLARFLLNETGGLPFEALWLAGGIGINMSVDNQSYSGSPDPYYSALITGSGNQTLVAMQQFLIAQYMYPVYVVRGSYNDTAPWTYGFIEVNNAPPTSDGLPNYTTDQGYAVMSDTSQRPGGAPLWAWYGCGSPNSNTSVYKPVLSPGDTYRFSEYSQPFQDTPIAYPGQQYTVKVLSINDQL</sequence>
<accession>A0A2R6C107</accession>
<dbReference type="AlphaFoldDB" id="A0A2R6C107"/>
<feature type="non-terminal residue" evidence="1">
    <location>
        <position position="489"/>
    </location>
</feature>
<organism evidence="1 2">
    <name type="scientific">Candidatus Marsarchaeota G2 archaeon BE_D</name>
    <dbReference type="NCBI Taxonomy" id="1978158"/>
    <lineage>
        <taxon>Archaea</taxon>
        <taxon>Candidatus Marsarchaeota</taxon>
        <taxon>Candidatus Marsarchaeota group 2</taxon>
    </lineage>
</organism>
<evidence type="ECO:0000313" key="2">
    <source>
        <dbReference type="Proteomes" id="UP000242015"/>
    </source>
</evidence>
<protein>
    <submittedName>
        <fullName evidence="1">Uncharacterized protein</fullName>
    </submittedName>
</protein>
<dbReference type="EMBL" id="NEXF01000702">
    <property type="protein sequence ID" value="PSO04572.1"/>
    <property type="molecule type" value="Genomic_DNA"/>
</dbReference>
<proteinExistence type="predicted"/>
<name>A0A2R6C107_9ARCH</name>
<dbReference type="Proteomes" id="UP000242015">
    <property type="component" value="Unassembled WGS sequence"/>
</dbReference>